<dbReference type="Gene3D" id="3.30.50.10">
    <property type="entry name" value="Erythroid Transcription Factor GATA-1, subunit A"/>
    <property type="match status" value="1"/>
</dbReference>
<dbReference type="InterPro" id="IPR038108">
    <property type="entry name" value="RPN13_DEUBAD_sf"/>
</dbReference>
<dbReference type="InterPro" id="IPR013088">
    <property type="entry name" value="Znf_NHR/GATA"/>
</dbReference>
<keyword evidence="2" id="KW-0479">Metal-binding</keyword>
<reference evidence="13" key="1">
    <citation type="journal article" date="2019" name="Curr. Biol.">
        <title>Genome Sequence of Striga asiatica Provides Insight into the Evolution of Plant Parasitism.</title>
        <authorList>
            <person name="Yoshida S."/>
            <person name="Kim S."/>
            <person name="Wafula E.K."/>
            <person name="Tanskanen J."/>
            <person name="Kim Y.M."/>
            <person name="Honaas L."/>
            <person name="Yang Z."/>
            <person name="Spallek T."/>
            <person name="Conn C.E."/>
            <person name="Ichihashi Y."/>
            <person name="Cheong K."/>
            <person name="Cui S."/>
            <person name="Der J.P."/>
            <person name="Gundlach H."/>
            <person name="Jiao Y."/>
            <person name="Hori C."/>
            <person name="Ishida J.K."/>
            <person name="Kasahara H."/>
            <person name="Kiba T."/>
            <person name="Kim M.S."/>
            <person name="Koo N."/>
            <person name="Laohavisit A."/>
            <person name="Lee Y.H."/>
            <person name="Lumba S."/>
            <person name="McCourt P."/>
            <person name="Mortimer J.C."/>
            <person name="Mutuku J.M."/>
            <person name="Nomura T."/>
            <person name="Sasaki-Sekimoto Y."/>
            <person name="Seto Y."/>
            <person name="Wang Y."/>
            <person name="Wakatake T."/>
            <person name="Sakakibara H."/>
            <person name="Demura T."/>
            <person name="Yamaguchi S."/>
            <person name="Yoneyama K."/>
            <person name="Manabe R.I."/>
            <person name="Nelson D.C."/>
            <person name="Schulman A.H."/>
            <person name="Timko M.P."/>
            <person name="dePamphilis C.W."/>
            <person name="Choi D."/>
            <person name="Shirasu K."/>
        </authorList>
    </citation>
    <scope>NUCLEOTIDE SEQUENCE [LARGE SCALE GENOMIC DNA]</scope>
    <source>
        <strain evidence="13">cv. UVA1</strain>
    </source>
</reference>
<organism evidence="12 13">
    <name type="scientific">Striga asiatica</name>
    <name type="common">Asiatic witchweed</name>
    <name type="synonym">Buchnera asiatica</name>
    <dbReference type="NCBI Taxonomy" id="4170"/>
    <lineage>
        <taxon>Eukaryota</taxon>
        <taxon>Viridiplantae</taxon>
        <taxon>Streptophyta</taxon>
        <taxon>Embryophyta</taxon>
        <taxon>Tracheophyta</taxon>
        <taxon>Spermatophyta</taxon>
        <taxon>Magnoliopsida</taxon>
        <taxon>eudicotyledons</taxon>
        <taxon>Gunneridae</taxon>
        <taxon>Pentapetalae</taxon>
        <taxon>asterids</taxon>
        <taxon>lamiids</taxon>
        <taxon>Lamiales</taxon>
        <taxon>Orobanchaceae</taxon>
        <taxon>Buchnereae</taxon>
        <taxon>Striga</taxon>
    </lineage>
</organism>
<keyword evidence="6" id="KW-0238">DNA-binding</keyword>
<evidence type="ECO:0000256" key="5">
    <source>
        <dbReference type="ARBA" id="ARBA00023015"/>
    </source>
</evidence>
<dbReference type="PANTHER" id="PTHR46855:SF1">
    <property type="entry name" value="GATA TRANSCRIPTION FACTOR 26"/>
    <property type="match status" value="1"/>
</dbReference>
<keyword evidence="8" id="KW-0539">Nucleus</keyword>
<protein>
    <submittedName>
        <fullName evidence="12">GATA transcription factor</fullName>
    </submittedName>
</protein>
<dbReference type="InterPro" id="IPR000679">
    <property type="entry name" value="Znf_GATA"/>
</dbReference>
<dbReference type="Pfam" id="PF00320">
    <property type="entry name" value="GATA"/>
    <property type="match status" value="1"/>
</dbReference>
<evidence type="ECO:0000256" key="8">
    <source>
        <dbReference type="ARBA" id="ARBA00023242"/>
    </source>
</evidence>
<keyword evidence="4" id="KW-0862">Zinc</keyword>
<name>A0A5A7QZS7_STRAF</name>
<dbReference type="CDD" id="cd00202">
    <property type="entry name" value="ZnF_GATA"/>
    <property type="match status" value="1"/>
</dbReference>
<dbReference type="GO" id="GO:0006355">
    <property type="term" value="P:regulation of DNA-templated transcription"/>
    <property type="evidence" value="ECO:0007669"/>
    <property type="project" value="InterPro"/>
</dbReference>
<dbReference type="SUPFAM" id="SSF57716">
    <property type="entry name" value="Glucocorticoid receptor-like (DNA-binding domain)"/>
    <property type="match status" value="1"/>
</dbReference>
<dbReference type="Gene3D" id="1.10.2020.20">
    <property type="match status" value="1"/>
</dbReference>
<keyword evidence="5" id="KW-0805">Transcription regulation</keyword>
<dbReference type="InterPro" id="IPR044867">
    <property type="entry name" value="DEUBAD_dom"/>
</dbReference>
<feature type="domain" description="DEUBAD" evidence="11">
    <location>
        <begin position="290"/>
        <end position="399"/>
    </location>
</feature>
<keyword evidence="7" id="KW-0804">Transcription</keyword>
<evidence type="ECO:0000256" key="7">
    <source>
        <dbReference type="ARBA" id="ARBA00023163"/>
    </source>
</evidence>
<evidence type="ECO:0000259" key="11">
    <source>
        <dbReference type="PROSITE" id="PS51916"/>
    </source>
</evidence>
<dbReference type="EMBL" id="BKCP01009403">
    <property type="protein sequence ID" value="GER50592.1"/>
    <property type="molecule type" value="Genomic_DNA"/>
</dbReference>
<sequence>MGKHGPCYHCGVTSTPLWRNGPPDKPVLCNACGSRWRTKGTLVNYTPLHSRAEGDEIEDRRFSKVRALAVKNKEAKALKRKYESDAPLDYNNNQGFRRVFDEDTSNRSSSGSAISNSESCAQYGSVDASDLTGLSQPVVWDSTVPSRKRTCVTRPKQPSQVEKLTKDLYTIWYEQQSSCLSVTSEDDLLLDSDKPMVSVEIGHGSVLIRHPSSIVREEESEASSLSIDNKRRVLSTQPVAFPSLVEDRCVNLSRAGIEKIPKPASNTGTKKEQIKRDKDQPEKLLILAHHNSPLGHIDLQEIVNFNKFVSHFTNDEQQELLKLLPCVDTSEAPNSLRIMFGSPQFKENLSSFQKLLADGLFDNTLSSLPKEDCKVVRKLVLCNLSKSKWVEQYKICKESKGKGAFDEPEAVKSNALATDSSLSVTRPRDGVHQKFSGQKAMIKSPKRIVMRSSYNEEVKVDKGRSFLSPKSLFCSDFGDENCEQDLLLDVPSNGLFPQAELLPSSSFGAQASTTSSTSLYPYLGHP</sequence>
<proteinExistence type="predicted"/>
<evidence type="ECO:0000256" key="3">
    <source>
        <dbReference type="ARBA" id="ARBA00022771"/>
    </source>
</evidence>
<evidence type="ECO:0000313" key="12">
    <source>
        <dbReference type="EMBL" id="GER50592.1"/>
    </source>
</evidence>
<evidence type="ECO:0000256" key="2">
    <source>
        <dbReference type="ARBA" id="ARBA00022723"/>
    </source>
</evidence>
<dbReference type="PANTHER" id="PTHR46855">
    <property type="entry name" value="OSJNBB0038F03.10 PROTEIN"/>
    <property type="match status" value="1"/>
</dbReference>
<dbReference type="PROSITE" id="PS51916">
    <property type="entry name" value="DEUBAD"/>
    <property type="match status" value="1"/>
</dbReference>
<accession>A0A5A7QZS7</accession>
<gene>
    <name evidence="12" type="ORF">STAS_27911</name>
</gene>
<keyword evidence="13" id="KW-1185">Reference proteome</keyword>
<dbReference type="PROSITE" id="PS50114">
    <property type="entry name" value="GATA_ZN_FINGER_2"/>
    <property type="match status" value="1"/>
</dbReference>
<evidence type="ECO:0000256" key="6">
    <source>
        <dbReference type="ARBA" id="ARBA00023125"/>
    </source>
</evidence>
<comment type="subcellular location">
    <subcellularLocation>
        <location evidence="1">Nucleus</location>
    </subcellularLocation>
</comment>
<feature type="domain" description="GATA-type" evidence="10">
    <location>
        <begin position="7"/>
        <end position="40"/>
    </location>
</feature>
<evidence type="ECO:0000259" key="10">
    <source>
        <dbReference type="PROSITE" id="PS50114"/>
    </source>
</evidence>
<dbReference type="InterPro" id="IPR044589">
    <property type="entry name" value="GATA26/27"/>
</dbReference>
<dbReference type="InterPro" id="IPR028020">
    <property type="entry name" value="ASX_DEUBAD_dom"/>
</dbReference>
<dbReference type="AlphaFoldDB" id="A0A5A7QZS7"/>
<evidence type="ECO:0000256" key="9">
    <source>
        <dbReference type="PROSITE-ProRule" id="PRU00094"/>
    </source>
</evidence>
<evidence type="ECO:0000256" key="1">
    <source>
        <dbReference type="ARBA" id="ARBA00004123"/>
    </source>
</evidence>
<dbReference type="SMART" id="SM00401">
    <property type="entry name" value="ZnF_GATA"/>
    <property type="match status" value="1"/>
</dbReference>
<keyword evidence="3 9" id="KW-0863">Zinc-finger</keyword>
<evidence type="ECO:0000313" key="13">
    <source>
        <dbReference type="Proteomes" id="UP000325081"/>
    </source>
</evidence>
<dbReference type="Pfam" id="PF13919">
    <property type="entry name" value="ASXH"/>
    <property type="match status" value="1"/>
</dbReference>
<dbReference type="Proteomes" id="UP000325081">
    <property type="component" value="Unassembled WGS sequence"/>
</dbReference>
<dbReference type="GO" id="GO:0008270">
    <property type="term" value="F:zinc ion binding"/>
    <property type="evidence" value="ECO:0007669"/>
    <property type="project" value="UniProtKB-KW"/>
</dbReference>
<dbReference type="OrthoDB" id="515401at2759"/>
<dbReference type="GO" id="GO:0043565">
    <property type="term" value="F:sequence-specific DNA binding"/>
    <property type="evidence" value="ECO:0007669"/>
    <property type="project" value="InterPro"/>
</dbReference>
<comment type="caution">
    <text evidence="12">The sequence shown here is derived from an EMBL/GenBank/DDBJ whole genome shotgun (WGS) entry which is preliminary data.</text>
</comment>
<evidence type="ECO:0000256" key="4">
    <source>
        <dbReference type="ARBA" id="ARBA00022833"/>
    </source>
</evidence>
<dbReference type="GO" id="GO:0005634">
    <property type="term" value="C:nucleus"/>
    <property type="evidence" value="ECO:0007669"/>
    <property type="project" value="UniProtKB-SubCell"/>
</dbReference>